<feature type="region of interest" description="Disordered" evidence="1">
    <location>
        <begin position="99"/>
        <end position="125"/>
    </location>
</feature>
<proteinExistence type="predicted"/>
<gene>
    <name evidence="2" type="ORF">PIB30_076850</name>
</gene>
<evidence type="ECO:0000313" key="2">
    <source>
        <dbReference type="EMBL" id="MED6138693.1"/>
    </source>
</evidence>
<keyword evidence="3" id="KW-1185">Reference proteome</keyword>
<evidence type="ECO:0000256" key="1">
    <source>
        <dbReference type="SAM" id="MobiDB-lite"/>
    </source>
</evidence>
<accession>A0ABU6SS96</accession>
<reference evidence="2 3" key="1">
    <citation type="journal article" date="2023" name="Plants (Basel)">
        <title>Bridging the Gap: Combining Genomics and Transcriptomics Approaches to Understand Stylosanthes scabra, an Orphan Legume from the Brazilian Caatinga.</title>
        <authorList>
            <person name="Ferreira-Neto J.R.C."/>
            <person name="da Silva M.D."/>
            <person name="Binneck E."/>
            <person name="de Melo N.F."/>
            <person name="da Silva R.H."/>
            <person name="de Melo A.L.T.M."/>
            <person name="Pandolfi V."/>
            <person name="Bustamante F.O."/>
            <person name="Brasileiro-Vidal A.C."/>
            <person name="Benko-Iseppon A.M."/>
        </authorList>
    </citation>
    <scope>NUCLEOTIDE SEQUENCE [LARGE SCALE GENOMIC DNA]</scope>
    <source>
        <tissue evidence="2">Leaves</tissue>
    </source>
</reference>
<name>A0ABU6SS96_9FABA</name>
<dbReference type="Proteomes" id="UP001341840">
    <property type="component" value="Unassembled WGS sequence"/>
</dbReference>
<protein>
    <submittedName>
        <fullName evidence="2">Uncharacterized protein</fullName>
    </submittedName>
</protein>
<comment type="caution">
    <text evidence="2">The sequence shown here is derived from an EMBL/GenBank/DDBJ whole genome shotgun (WGS) entry which is preliminary data.</text>
</comment>
<evidence type="ECO:0000313" key="3">
    <source>
        <dbReference type="Proteomes" id="UP001341840"/>
    </source>
</evidence>
<dbReference type="EMBL" id="JASCZI010061432">
    <property type="protein sequence ID" value="MED6138693.1"/>
    <property type="molecule type" value="Genomic_DNA"/>
</dbReference>
<sequence length="125" mass="13687">MCRSRFLSRDDAHFLLVLFTGVPADSPKHPPRLLPPDAPDQRQLHNRARTIKLHQLHNPPEALTKKFVGTNHNDALVPVPSDPSHFVSLLKPVDLSLNASSMGSDAPGLHSIPPTASRQELVESA</sequence>
<organism evidence="2 3">
    <name type="scientific">Stylosanthes scabra</name>
    <dbReference type="NCBI Taxonomy" id="79078"/>
    <lineage>
        <taxon>Eukaryota</taxon>
        <taxon>Viridiplantae</taxon>
        <taxon>Streptophyta</taxon>
        <taxon>Embryophyta</taxon>
        <taxon>Tracheophyta</taxon>
        <taxon>Spermatophyta</taxon>
        <taxon>Magnoliopsida</taxon>
        <taxon>eudicotyledons</taxon>
        <taxon>Gunneridae</taxon>
        <taxon>Pentapetalae</taxon>
        <taxon>rosids</taxon>
        <taxon>fabids</taxon>
        <taxon>Fabales</taxon>
        <taxon>Fabaceae</taxon>
        <taxon>Papilionoideae</taxon>
        <taxon>50 kb inversion clade</taxon>
        <taxon>dalbergioids sensu lato</taxon>
        <taxon>Dalbergieae</taxon>
        <taxon>Pterocarpus clade</taxon>
        <taxon>Stylosanthes</taxon>
    </lineage>
</organism>